<protein>
    <submittedName>
        <fullName evidence="1">Uncharacterized protein</fullName>
    </submittedName>
</protein>
<accession>X1FSW4</accession>
<proteinExistence type="predicted"/>
<evidence type="ECO:0000313" key="1">
    <source>
        <dbReference type="EMBL" id="GAH35615.1"/>
    </source>
</evidence>
<organism evidence="1">
    <name type="scientific">marine sediment metagenome</name>
    <dbReference type="NCBI Taxonomy" id="412755"/>
    <lineage>
        <taxon>unclassified sequences</taxon>
        <taxon>metagenomes</taxon>
        <taxon>ecological metagenomes</taxon>
    </lineage>
</organism>
<reference evidence="1" key="1">
    <citation type="journal article" date="2014" name="Front. Microbiol.">
        <title>High frequency of phylogenetically diverse reductive dehalogenase-homologous genes in deep subseafloor sedimentary metagenomes.</title>
        <authorList>
            <person name="Kawai M."/>
            <person name="Futagami T."/>
            <person name="Toyoda A."/>
            <person name="Takaki Y."/>
            <person name="Nishi S."/>
            <person name="Hori S."/>
            <person name="Arai W."/>
            <person name="Tsubouchi T."/>
            <person name="Morono Y."/>
            <person name="Uchiyama I."/>
            <person name="Ito T."/>
            <person name="Fujiyama A."/>
            <person name="Inagaki F."/>
            <person name="Takami H."/>
        </authorList>
    </citation>
    <scope>NUCLEOTIDE SEQUENCE</scope>
    <source>
        <strain evidence="1">Expedition CK06-06</strain>
    </source>
</reference>
<dbReference type="AlphaFoldDB" id="X1FSW4"/>
<name>X1FSW4_9ZZZZ</name>
<comment type="caution">
    <text evidence="1">The sequence shown here is derived from an EMBL/GenBank/DDBJ whole genome shotgun (WGS) entry which is preliminary data.</text>
</comment>
<gene>
    <name evidence="1" type="ORF">S03H2_18029</name>
</gene>
<dbReference type="EMBL" id="BARU01009329">
    <property type="protein sequence ID" value="GAH35615.1"/>
    <property type="molecule type" value="Genomic_DNA"/>
</dbReference>
<sequence length="77" mass="8533">MAYQTGSIIVTHKVTGIRVDAVSNSPAELPCQALGHGLGFKLSHVTLEKVLPHQVMRFYPVRVNQKNRDIALRKKPA</sequence>